<organism evidence="1 2">
    <name type="scientific">Schizopora paradoxa</name>
    <dbReference type="NCBI Taxonomy" id="27342"/>
    <lineage>
        <taxon>Eukaryota</taxon>
        <taxon>Fungi</taxon>
        <taxon>Dikarya</taxon>
        <taxon>Basidiomycota</taxon>
        <taxon>Agaricomycotina</taxon>
        <taxon>Agaricomycetes</taxon>
        <taxon>Hymenochaetales</taxon>
        <taxon>Schizoporaceae</taxon>
        <taxon>Schizopora</taxon>
    </lineage>
</organism>
<name>A0A0H2RQS6_9AGAM</name>
<protein>
    <submittedName>
        <fullName evidence="1">Uncharacterized protein</fullName>
    </submittedName>
</protein>
<reference evidence="1 2" key="1">
    <citation type="submission" date="2015-04" db="EMBL/GenBank/DDBJ databases">
        <title>Complete genome sequence of Schizopora paradoxa KUC8140, a cosmopolitan wood degrader in East Asia.</title>
        <authorList>
            <consortium name="DOE Joint Genome Institute"/>
            <person name="Min B."/>
            <person name="Park H."/>
            <person name="Jang Y."/>
            <person name="Kim J.-J."/>
            <person name="Kim K.H."/>
            <person name="Pangilinan J."/>
            <person name="Lipzen A."/>
            <person name="Riley R."/>
            <person name="Grigoriev I.V."/>
            <person name="Spatafora J.W."/>
            <person name="Choi I.-G."/>
        </authorList>
    </citation>
    <scope>NUCLEOTIDE SEQUENCE [LARGE SCALE GENOMIC DNA]</scope>
    <source>
        <strain evidence="1 2">KUC8140</strain>
    </source>
</reference>
<gene>
    <name evidence="1" type="ORF">SCHPADRAFT_903390</name>
</gene>
<dbReference type="EMBL" id="KQ085945">
    <property type="protein sequence ID" value="KLO14330.1"/>
    <property type="molecule type" value="Genomic_DNA"/>
</dbReference>
<keyword evidence="2" id="KW-1185">Reference proteome</keyword>
<dbReference type="AlphaFoldDB" id="A0A0H2RQS6"/>
<feature type="non-terminal residue" evidence="1">
    <location>
        <position position="59"/>
    </location>
</feature>
<proteinExistence type="predicted"/>
<evidence type="ECO:0000313" key="1">
    <source>
        <dbReference type="EMBL" id="KLO14330.1"/>
    </source>
</evidence>
<accession>A0A0H2RQS6</accession>
<evidence type="ECO:0000313" key="2">
    <source>
        <dbReference type="Proteomes" id="UP000053477"/>
    </source>
</evidence>
<dbReference type="Proteomes" id="UP000053477">
    <property type="component" value="Unassembled WGS sequence"/>
</dbReference>
<dbReference type="InParanoid" id="A0A0H2RQS6"/>
<sequence length="59" mass="6862">MLDQAHWHESSFVLEHEAKFDEVDLHQDNRRKFSREARSGVQVHGSPFYVHTLTALSSP</sequence>